<dbReference type="EMBL" id="MGDB01000110">
    <property type="protein sequence ID" value="OGL39884.1"/>
    <property type="molecule type" value="Genomic_DNA"/>
</dbReference>
<comment type="caution">
    <text evidence="15">The sequence shown here is derived from an EMBL/GenBank/DDBJ whole genome shotgun (WGS) entry which is preliminary data.</text>
</comment>
<dbReference type="Proteomes" id="UP000178526">
    <property type="component" value="Unassembled WGS sequence"/>
</dbReference>
<keyword evidence="10 13" id="KW-0067">ATP-binding</keyword>
<keyword evidence="5 13" id="KW-0444">Lipid biosynthesis</keyword>
<keyword evidence="14" id="KW-0812">Transmembrane</keyword>
<keyword evidence="14" id="KW-1133">Transmembrane helix</keyword>
<sequence>MDIRTYYLELISGRKRGLAASFIKSFLSLISALYFLIINCRNILYKIKFLKERRLPCCVISIGNLSWGGTGKTPITEKVSNILSKNNIFHAVLSRGYKSKKSKAINVVSTTKEVVMKPPFAGDEAVMLAEKLKEVPVISGKDRFLTGKYAIEEYGVKALVLDDGYQHISLKRDLNILLIDSSKDFEKNKLIPGGSLREPFAALRRADLIVLTKTNQIDKNINSFKNFIKQYNKVAPIFKAVHKAEMVVDFKSKRAYEATLFKNKKVLAFSAIADPESFKKSLRDTGVEIIDFIEFGDHHYYSSDEIKAIDSKAKELKAEAIITTEKDVTRSSGLLSLMDNLFFLKLSVALDEEDEFERIILKYFEKSWEFFL</sequence>
<keyword evidence="7 13" id="KW-0808">Transferase</keyword>
<evidence type="ECO:0000256" key="11">
    <source>
        <dbReference type="ARBA" id="ARBA00023098"/>
    </source>
</evidence>
<evidence type="ECO:0000313" key="16">
    <source>
        <dbReference type="Proteomes" id="UP000178526"/>
    </source>
</evidence>
<dbReference type="UniPathway" id="UPA00359">
    <property type="reaction ID" value="UER00482"/>
</dbReference>
<keyword evidence="14" id="KW-0472">Membrane</keyword>
<organism evidence="15 16">
    <name type="scientific">Candidatus Schekmanbacteria bacterium GWA2_38_11</name>
    <dbReference type="NCBI Taxonomy" id="1817876"/>
    <lineage>
        <taxon>Bacteria</taxon>
        <taxon>Candidatus Schekmaniibacteriota</taxon>
    </lineage>
</organism>
<protein>
    <recommendedName>
        <fullName evidence="4 13">Tetraacyldisaccharide 4'-kinase</fullName>
        <ecNumber evidence="3 13">2.7.1.130</ecNumber>
    </recommendedName>
    <alternativeName>
        <fullName evidence="12 13">Lipid A 4'-kinase</fullName>
    </alternativeName>
</protein>
<comment type="similarity">
    <text evidence="13">Belongs to the LpxK family.</text>
</comment>
<evidence type="ECO:0000256" key="6">
    <source>
        <dbReference type="ARBA" id="ARBA00022556"/>
    </source>
</evidence>
<evidence type="ECO:0000256" key="8">
    <source>
        <dbReference type="ARBA" id="ARBA00022741"/>
    </source>
</evidence>
<comment type="pathway">
    <text evidence="2 13">Glycolipid biosynthesis; lipid IV(A) biosynthesis; lipid IV(A) from (3R)-3-hydroxytetradecanoyl-[acyl-carrier-protein] and UDP-N-acetyl-alpha-D-glucosamine: step 6/6.</text>
</comment>
<feature type="binding site" evidence="13">
    <location>
        <begin position="66"/>
        <end position="73"/>
    </location>
    <ligand>
        <name>ATP</name>
        <dbReference type="ChEBI" id="CHEBI:30616"/>
    </ligand>
</feature>
<dbReference type="AlphaFoldDB" id="A0A1F7RG26"/>
<accession>A0A1F7RG26</accession>
<dbReference type="EC" id="2.7.1.130" evidence="3 13"/>
<dbReference type="GO" id="GO:0009244">
    <property type="term" value="P:lipopolysaccharide core region biosynthetic process"/>
    <property type="evidence" value="ECO:0007669"/>
    <property type="project" value="TreeGrafter"/>
</dbReference>
<name>A0A1F7RG26_9BACT</name>
<keyword evidence="8 13" id="KW-0547">Nucleotide-binding</keyword>
<evidence type="ECO:0000256" key="4">
    <source>
        <dbReference type="ARBA" id="ARBA00016436"/>
    </source>
</evidence>
<dbReference type="PANTHER" id="PTHR42724">
    <property type="entry name" value="TETRAACYLDISACCHARIDE 4'-KINASE"/>
    <property type="match status" value="1"/>
</dbReference>
<evidence type="ECO:0000256" key="3">
    <source>
        <dbReference type="ARBA" id="ARBA00012071"/>
    </source>
</evidence>
<evidence type="ECO:0000256" key="10">
    <source>
        <dbReference type="ARBA" id="ARBA00022840"/>
    </source>
</evidence>
<evidence type="ECO:0000256" key="14">
    <source>
        <dbReference type="SAM" id="Phobius"/>
    </source>
</evidence>
<dbReference type="GO" id="GO:0005886">
    <property type="term" value="C:plasma membrane"/>
    <property type="evidence" value="ECO:0007669"/>
    <property type="project" value="TreeGrafter"/>
</dbReference>
<evidence type="ECO:0000313" key="15">
    <source>
        <dbReference type="EMBL" id="OGL39884.1"/>
    </source>
</evidence>
<dbReference type="HAMAP" id="MF_00409">
    <property type="entry name" value="LpxK"/>
    <property type="match status" value="1"/>
</dbReference>
<evidence type="ECO:0000256" key="2">
    <source>
        <dbReference type="ARBA" id="ARBA00004870"/>
    </source>
</evidence>
<evidence type="ECO:0000256" key="9">
    <source>
        <dbReference type="ARBA" id="ARBA00022777"/>
    </source>
</evidence>
<dbReference type="PANTHER" id="PTHR42724:SF1">
    <property type="entry name" value="TETRAACYLDISACCHARIDE 4'-KINASE, MITOCHONDRIAL-RELATED"/>
    <property type="match status" value="1"/>
</dbReference>
<dbReference type="GO" id="GO:0005524">
    <property type="term" value="F:ATP binding"/>
    <property type="evidence" value="ECO:0007669"/>
    <property type="project" value="UniProtKB-UniRule"/>
</dbReference>
<dbReference type="NCBIfam" id="TIGR00682">
    <property type="entry name" value="lpxK"/>
    <property type="match status" value="1"/>
</dbReference>
<dbReference type="Pfam" id="PF02606">
    <property type="entry name" value="LpxK"/>
    <property type="match status" value="1"/>
</dbReference>
<evidence type="ECO:0000256" key="7">
    <source>
        <dbReference type="ARBA" id="ARBA00022679"/>
    </source>
</evidence>
<dbReference type="GO" id="GO:0009245">
    <property type="term" value="P:lipid A biosynthetic process"/>
    <property type="evidence" value="ECO:0007669"/>
    <property type="project" value="UniProtKB-UniRule"/>
</dbReference>
<dbReference type="InterPro" id="IPR003758">
    <property type="entry name" value="LpxK"/>
</dbReference>
<comment type="catalytic activity">
    <reaction evidence="13">
        <text>a lipid A disaccharide + ATP = a lipid IVA + ADP + H(+)</text>
        <dbReference type="Rhea" id="RHEA:67840"/>
        <dbReference type="ChEBI" id="CHEBI:15378"/>
        <dbReference type="ChEBI" id="CHEBI:30616"/>
        <dbReference type="ChEBI" id="CHEBI:176343"/>
        <dbReference type="ChEBI" id="CHEBI:176425"/>
        <dbReference type="ChEBI" id="CHEBI:456216"/>
        <dbReference type="EC" id="2.7.1.130"/>
    </reaction>
</comment>
<keyword evidence="11 13" id="KW-0443">Lipid metabolism</keyword>
<evidence type="ECO:0000256" key="5">
    <source>
        <dbReference type="ARBA" id="ARBA00022516"/>
    </source>
</evidence>
<feature type="transmembrane region" description="Helical" evidence="14">
    <location>
        <begin position="22"/>
        <end position="44"/>
    </location>
</feature>
<keyword evidence="9 13" id="KW-0418">Kinase</keyword>
<gene>
    <name evidence="13" type="primary">lpxK</name>
    <name evidence="15" type="ORF">A2042_06770</name>
</gene>
<proteinExistence type="inferred from homology"/>
<comment type="function">
    <text evidence="1 13">Transfers the gamma-phosphate of ATP to the 4'-position of a tetraacyldisaccharide 1-phosphate intermediate (termed DS-1-P) to form tetraacyldisaccharide 1,4'-bis-phosphate (lipid IVA).</text>
</comment>
<reference evidence="15 16" key="1">
    <citation type="journal article" date="2016" name="Nat. Commun.">
        <title>Thousands of microbial genomes shed light on interconnected biogeochemical processes in an aquifer system.</title>
        <authorList>
            <person name="Anantharaman K."/>
            <person name="Brown C.T."/>
            <person name="Hug L.A."/>
            <person name="Sharon I."/>
            <person name="Castelle C.J."/>
            <person name="Probst A.J."/>
            <person name="Thomas B.C."/>
            <person name="Singh A."/>
            <person name="Wilkins M.J."/>
            <person name="Karaoz U."/>
            <person name="Brodie E.L."/>
            <person name="Williams K.H."/>
            <person name="Hubbard S.S."/>
            <person name="Banfield J.F."/>
        </authorList>
    </citation>
    <scope>NUCLEOTIDE SEQUENCE [LARGE SCALE GENOMIC DNA]</scope>
</reference>
<dbReference type="GO" id="GO:0009029">
    <property type="term" value="F:lipid-A 4'-kinase activity"/>
    <property type="evidence" value="ECO:0007669"/>
    <property type="project" value="UniProtKB-UniRule"/>
</dbReference>
<evidence type="ECO:0000256" key="12">
    <source>
        <dbReference type="ARBA" id="ARBA00029757"/>
    </source>
</evidence>
<keyword evidence="6 13" id="KW-0441">Lipid A biosynthesis</keyword>
<evidence type="ECO:0000256" key="13">
    <source>
        <dbReference type="HAMAP-Rule" id="MF_00409"/>
    </source>
</evidence>
<evidence type="ECO:0000256" key="1">
    <source>
        <dbReference type="ARBA" id="ARBA00002274"/>
    </source>
</evidence>